<dbReference type="Proteomes" id="UP000236291">
    <property type="component" value="Unassembled WGS sequence"/>
</dbReference>
<feature type="region of interest" description="Disordered" evidence="1">
    <location>
        <begin position="1"/>
        <end position="42"/>
    </location>
</feature>
<evidence type="ECO:0000256" key="1">
    <source>
        <dbReference type="SAM" id="MobiDB-lite"/>
    </source>
</evidence>
<reference evidence="2 3" key="1">
    <citation type="journal article" date="2014" name="Am. J. Bot.">
        <title>Genome assembly and annotation for red clover (Trifolium pratense; Fabaceae).</title>
        <authorList>
            <person name="Istvanek J."/>
            <person name="Jaros M."/>
            <person name="Krenek A."/>
            <person name="Repkova J."/>
        </authorList>
    </citation>
    <scope>NUCLEOTIDE SEQUENCE [LARGE SCALE GENOMIC DNA]</scope>
    <source>
        <strain evidence="3">cv. Tatra</strain>
        <tissue evidence="2">Young leaves</tissue>
    </source>
</reference>
<reference evidence="2 3" key="2">
    <citation type="journal article" date="2017" name="Front. Plant Sci.">
        <title>Gene Classification and Mining of Molecular Markers Useful in Red Clover (Trifolium pratense) Breeding.</title>
        <authorList>
            <person name="Istvanek J."/>
            <person name="Dluhosova J."/>
            <person name="Dluhos P."/>
            <person name="Patkova L."/>
            <person name="Nedelnik J."/>
            <person name="Repkova J."/>
        </authorList>
    </citation>
    <scope>NUCLEOTIDE SEQUENCE [LARGE SCALE GENOMIC DNA]</scope>
    <source>
        <strain evidence="3">cv. Tatra</strain>
        <tissue evidence="2">Young leaves</tissue>
    </source>
</reference>
<gene>
    <name evidence="2" type="ORF">L195_g013678</name>
</gene>
<dbReference type="AlphaFoldDB" id="A0A2K3PNS6"/>
<comment type="caution">
    <text evidence="2">The sequence shown here is derived from an EMBL/GenBank/DDBJ whole genome shotgun (WGS) entry which is preliminary data.</text>
</comment>
<proteinExistence type="predicted"/>
<sequence length="42" mass="4741">YTTPLRFNRGLKRSQPPQTPAKSHHSGQHDHYPKGSLKASTK</sequence>
<name>A0A2K3PNS6_TRIPR</name>
<protein>
    <submittedName>
        <fullName evidence="2">Uncharacterized protein</fullName>
    </submittedName>
</protein>
<organism evidence="2 3">
    <name type="scientific">Trifolium pratense</name>
    <name type="common">Red clover</name>
    <dbReference type="NCBI Taxonomy" id="57577"/>
    <lineage>
        <taxon>Eukaryota</taxon>
        <taxon>Viridiplantae</taxon>
        <taxon>Streptophyta</taxon>
        <taxon>Embryophyta</taxon>
        <taxon>Tracheophyta</taxon>
        <taxon>Spermatophyta</taxon>
        <taxon>Magnoliopsida</taxon>
        <taxon>eudicotyledons</taxon>
        <taxon>Gunneridae</taxon>
        <taxon>Pentapetalae</taxon>
        <taxon>rosids</taxon>
        <taxon>fabids</taxon>
        <taxon>Fabales</taxon>
        <taxon>Fabaceae</taxon>
        <taxon>Papilionoideae</taxon>
        <taxon>50 kb inversion clade</taxon>
        <taxon>NPAAA clade</taxon>
        <taxon>Hologalegina</taxon>
        <taxon>IRL clade</taxon>
        <taxon>Trifolieae</taxon>
        <taxon>Trifolium</taxon>
    </lineage>
</organism>
<accession>A0A2K3PNS6</accession>
<evidence type="ECO:0000313" key="3">
    <source>
        <dbReference type="Proteomes" id="UP000236291"/>
    </source>
</evidence>
<dbReference type="EMBL" id="ASHM01008945">
    <property type="protein sequence ID" value="PNY16946.1"/>
    <property type="molecule type" value="Genomic_DNA"/>
</dbReference>
<feature type="non-terminal residue" evidence="2">
    <location>
        <position position="1"/>
    </location>
</feature>
<evidence type="ECO:0000313" key="2">
    <source>
        <dbReference type="EMBL" id="PNY16946.1"/>
    </source>
</evidence>